<feature type="region of interest" description="Disordered" evidence="1">
    <location>
        <begin position="201"/>
        <end position="302"/>
    </location>
</feature>
<reference evidence="2" key="1">
    <citation type="journal article" date="2020" name="Stud. Mycol.">
        <title>101 Dothideomycetes genomes: a test case for predicting lifestyles and emergence of pathogens.</title>
        <authorList>
            <person name="Haridas S."/>
            <person name="Albert R."/>
            <person name="Binder M."/>
            <person name="Bloem J."/>
            <person name="Labutti K."/>
            <person name="Salamov A."/>
            <person name="Andreopoulos B."/>
            <person name="Baker S."/>
            <person name="Barry K."/>
            <person name="Bills G."/>
            <person name="Bluhm B."/>
            <person name="Cannon C."/>
            <person name="Castanera R."/>
            <person name="Culley D."/>
            <person name="Daum C."/>
            <person name="Ezra D."/>
            <person name="Gonzalez J."/>
            <person name="Henrissat B."/>
            <person name="Kuo A."/>
            <person name="Liang C."/>
            <person name="Lipzen A."/>
            <person name="Lutzoni F."/>
            <person name="Magnuson J."/>
            <person name="Mondo S."/>
            <person name="Nolan M."/>
            <person name="Ohm R."/>
            <person name="Pangilinan J."/>
            <person name="Park H.-J."/>
            <person name="Ramirez L."/>
            <person name="Alfaro M."/>
            <person name="Sun H."/>
            <person name="Tritt A."/>
            <person name="Yoshinaga Y."/>
            <person name="Zwiers L.-H."/>
            <person name="Turgeon B."/>
            <person name="Goodwin S."/>
            <person name="Spatafora J."/>
            <person name="Crous P."/>
            <person name="Grigoriev I."/>
        </authorList>
    </citation>
    <scope>NUCLEOTIDE SEQUENCE</scope>
    <source>
        <strain evidence="2">CBS 130266</strain>
    </source>
</reference>
<name>A0A9P4U310_9PEZI</name>
<dbReference type="Proteomes" id="UP000800235">
    <property type="component" value="Unassembled WGS sequence"/>
</dbReference>
<dbReference type="GO" id="GO:0006355">
    <property type="term" value="P:regulation of DNA-templated transcription"/>
    <property type="evidence" value="ECO:0007669"/>
    <property type="project" value="InterPro"/>
</dbReference>
<feature type="compositionally biased region" description="Basic and acidic residues" evidence="1">
    <location>
        <begin position="204"/>
        <end position="215"/>
    </location>
</feature>
<accession>A0A9P4U310</accession>
<feature type="compositionally biased region" description="Pro residues" evidence="1">
    <location>
        <begin position="104"/>
        <end position="122"/>
    </location>
</feature>
<organism evidence="2 3">
    <name type="scientific">Tothia fuscella</name>
    <dbReference type="NCBI Taxonomy" id="1048955"/>
    <lineage>
        <taxon>Eukaryota</taxon>
        <taxon>Fungi</taxon>
        <taxon>Dikarya</taxon>
        <taxon>Ascomycota</taxon>
        <taxon>Pezizomycotina</taxon>
        <taxon>Dothideomycetes</taxon>
        <taxon>Pleosporomycetidae</taxon>
        <taxon>Venturiales</taxon>
        <taxon>Cylindrosympodiaceae</taxon>
        <taxon>Tothia</taxon>
    </lineage>
</organism>
<feature type="region of interest" description="Disordered" evidence="1">
    <location>
        <begin position="1"/>
        <end position="125"/>
    </location>
</feature>
<dbReference type="OrthoDB" id="1714508at2759"/>
<evidence type="ECO:0000313" key="3">
    <source>
        <dbReference type="Proteomes" id="UP000800235"/>
    </source>
</evidence>
<evidence type="ECO:0008006" key="4">
    <source>
        <dbReference type="Google" id="ProtNLM"/>
    </source>
</evidence>
<comment type="caution">
    <text evidence="2">The sequence shown here is derived from an EMBL/GenBank/DDBJ whole genome shotgun (WGS) entry which is preliminary data.</text>
</comment>
<gene>
    <name evidence="2" type="ORF">EJ08DRAFT_604881</name>
</gene>
<feature type="compositionally biased region" description="Basic and acidic residues" evidence="1">
    <location>
        <begin position="267"/>
        <end position="284"/>
    </location>
</feature>
<evidence type="ECO:0000313" key="2">
    <source>
        <dbReference type="EMBL" id="KAF2435111.1"/>
    </source>
</evidence>
<feature type="compositionally biased region" description="Basic residues" evidence="1">
    <location>
        <begin position="285"/>
        <end position="302"/>
    </location>
</feature>
<dbReference type="Pfam" id="PF07818">
    <property type="entry name" value="HCNGP"/>
    <property type="match status" value="1"/>
</dbReference>
<feature type="compositionally biased region" description="Acidic residues" evidence="1">
    <location>
        <begin position="8"/>
        <end position="17"/>
    </location>
</feature>
<dbReference type="PANTHER" id="PTHR13464:SF0">
    <property type="entry name" value="SAP30-BINDING PROTEIN"/>
    <property type="match status" value="1"/>
</dbReference>
<keyword evidence="3" id="KW-1185">Reference proteome</keyword>
<dbReference type="PANTHER" id="PTHR13464">
    <property type="entry name" value="TRANSCRIPTIONAL REGULATOR PROTEIN HCNGP"/>
    <property type="match status" value="1"/>
</dbReference>
<feature type="compositionally biased region" description="Basic and acidic residues" evidence="1">
    <location>
        <begin position="29"/>
        <end position="43"/>
    </location>
</feature>
<dbReference type="InterPro" id="IPR012479">
    <property type="entry name" value="SAP30BP"/>
</dbReference>
<evidence type="ECO:0000256" key="1">
    <source>
        <dbReference type="SAM" id="MobiDB-lite"/>
    </source>
</evidence>
<dbReference type="EMBL" id="MU007014">
    <property type="protein sequence ID" value="KAF2435111.1"/>
    <property type="molecule type" value="Genomic_DNA"/>
</dbReference>
<protein>
    <recommendedName>
        <fullName evidence="4">HCNGP-domain-containing protein</fullName>
    </recommendedName>
</protein>
<feature type="compositionally biased region" description="Polar residues" evidence="1">
    <location>
        <begin position="77"/>
        <end position="100"/>
    </location>
</feature>
<proteinExistence type="predicted"/>
<dbReference type="AlphaFoldDB" id="A0A9P4U310"/>
<sequence>MLGLINYEDSDEEDEVAKDETLNIQPDSEASRPTDHGKRKATEPEEPTIAPLEKISRDTAPPSGPALGPSMPINHLEATSNGSNSRAASPYSSNRLSIRNLTMPPVPNFEIPPSPPGSPPPTSTKKFAKFLELKKQGIHFNEKLEKSSALRNPSLLQKLMDFAGFEEGDQYKTALPDELALPTSFPAWAYADQLNKTQQKVLKKREEERAKKLREGNGVIEFAPAGSGSTSRAATPGAARNAPVSAAERIMAGLDKEKSRSPAVQSDGRRRDGERNNGRPEVRKNRFRSRSRSPKRKRSRSR</sequence>
<dbReference type="GO" id="GO:0005634">
    <property type="term" value="C:nucleus"/>
    <property type="evidence" value="ECO:0007669"/>
    <property type="project" value="TreeGrafter"/>
</dbReference>